<protein>
    <submittedName>
        <fullName evidence="1">Uncharacterized protein</fullName>
    </submittedName>
</protein>
<evidence type="ECO:0000313" key="2">
    <source>
        <dbReference type="Proteomes" id="UP001287356"/>
    </source>
</evidence>
<organism evidence="1 2">
    <name type="scientific">Lasiosphaeria ovina</name>
    <dbReference type="NCBI Taxonomy" id="92902"/>
    <lineage>
        <taxon>Eukaryota</taxon>
        <taxon>Fungi</taxon>
        <taxon>Dikarya</taxon>
        <taxon>Ascomycota</taxon>
        <taxon>Pezizomycotina</taxon>
        <taxon>Sordariomycetes</taxon>
        <taxon>Sordariomycetidae</taxon>
        <taxon>Sordariales</taxon>
        <taxon>Lasiosphaeriaceae</taxon>
        <taxon>Lasiosphaeria</taxon>
    </lineage>
</organism>
<comment type="caution">
    <text evidence="1">The sequence shown here is derived from an EMBL/GenBank/DDBJ whole genome shotgun (WGS) entry which is preliminary data.</text>
</comment>
<accession>A0AAE0JRL8</accession>
<evidence type="ECO:0000313" key="1">
    <source>
        <dbReference type="EMBL" id="KAK3358385.1"/>
    </source>
</evidence>
<proteinExistence type="predicted"/>
<feature type="non-terminal residue" evidence="1">
    <location>
        <position position="1"/>
    </location>
</feature>
<gene>
    <name evidence="1" type="ORF">B0T24DRAFT_497182</name>
</gene>
<feature type="non-terminal residue" evidence="1">
    <location>
        <position position="128"/>
    </location>
</feature>
<keyword evidence="2" id="KW-1185">Reference proteome</keyword>
<dbReference type="EMBL" id="JAULSN010000016">
    <property type="protein sequence ID" value="KAK3358385.1"/>
    <property type="molecule type" value="Genomic_DNA"/>
</dbReference>
<dbReference type="AlphaFoldDB" id="A0AAE0JRL8"/>
<dbReference type="Proteomes" id="UP001287356">
    <property type="component" value="Unassembled WGS sequence"/>
</dbReference>
<reference evidence="1" key="1">
    <citation type="journal article" date="2023" name="Mol. Phylogenet. Evol.">
        <title>Genome-scale phylogeny and comparative genomics of the fungal order Sordariales.</title>
        <authorList>
            <person name="Hensen N."/>
            <person name="Bonometti L."/>
            <person name="Westerberg I."/>
            <person name="Brannstrom I.O."/>
            <person name="Guillou S."/>
            <person name="Cros-Aarteil S."/>
            <person name="Calhoun S."/>
            <person name="Haridas S."/>
            <person name="Kuo A."/>
            <person name="Mondo S."/>
            <person name="Pangilinan J."/>
            <person name="Riley R."/>
            <person name="LaButti K."/>
            <person name="Andreopoulos B."/>
            <person name="Lipzen A."/>
            <person name="Chen C."/>
            <person name="Yan M."/>
            <person name="Daum C."/>
            <person name="Ng V."/>
            <person name="Clum A."/>
            <person name="Steindorff A."/>
            <person name="Ohm R.A."/>
            <person name="Martin F."/>
            <person name="Silar P."/>
            <person name="Natvig D.O."/>
            <person name="Lalanne C."/>
            <person name="Gautier V."/>
            <person name="Ament-Velasquez S.L."/>
            <person name="Kruys A."/>
            <person name="Hutchinson M.I."/>
            <person name="Powell A.J."/>
            <person name="Barry K."/>
            <person name="Miller A.N."/>
            <person name="Grigoriev I.V."/>
            <person name="Debuchy R."/>
            <person name="Gladieux P."/>
            <person name="Hiltunen Thoren M."/>
            <person name="Johannesson H."/>
        </authorList>
    </citation>
    <scope>NUCLEOTIDE SEQUENCE</scope>
    <source>
        <strain evidence="1">CBS 958.72</strain>
    </source>
</reference>
<sequence>DWSLAVTPKLSMGVIRQYDEYITESIQKSVDQCEPPSPTLAHVMKKRDKARGALSILAVQEAQNQKTERRRTLEDVARKERNRNKLVTRYGPVVVGDARLRAATDEHQRVALQITEKERLRKKESRSS</sequence>
<name>A0AAE0JRL8_9PEZI</name>
<reference evidence="1" key="2">
    <citation type="submission" date="2023-06" db="EMBL/GenBank/DDBJ databases">
        <authorList>
            <consortium name="Lawrence Berkeley National Laboratory"/>
            <person name="Haridas S."/>
            <person name="Hensen N."/>
            <person name="Bonometti L."/>
            <person name="Westerberg I."/>
            <person name="Brannstrom I.O."/>
            <person name="Guillou S."/>
            <person name="Cros-Aarteil S."/>
            <person name="Calhoun S."/>
            <person name="Kuo A."/>
            <person name="Mondo S."/>
            <person name="Pangilinan J."/>
            <person name="Riley R."/>
            <person name="Labutti K."/>
            <person name="Andreopoulos B."/>
            <person name="Lipzen A."/>
            <person name="Chen C."/>
            <person name="Yanf M."/>
            <person name="Daum C."/>
            <person name="Ng V."/>
            <person name="Clum A."/>
            <person name="Steindorff A."/>
            <person name="Ohm R."/>
            <person name="Martin F."/>
            <person name="Silar P."/>
            <person name="Natvig D."/>
            <person name="Lalanne C."/>
            <person name="Gautier V."/>
            <person name="Ament-Velasquez S.L."/>
            <person name="Kruys A."/>
            <person name="Hutchinson M.I."/>
            <person name="Powell A.J."/>
            <person name="Barry K."/>
            <person name="Miller A.N."/>
            <person name="Grigoriev I.V."/>
            <person name="Debuchy R."/>
            <person name="Gladieux P."/>
            <person name="Thoren M.H."/>
            <person name="Johannesson H."/>
        </authorList>
    </citation>
    <scope>NUCLEOTIDE SEQUENCE</scope>
    <source>
        <strain evidence="1">CBS 958.72</strain>
    </source>
</reference>